<evidence type="ECO:0000313" key="2">
    <source>
        <dbReference type="EMBL" id="MBD1382551.1"/>
    </source>
</evidence>
<dbReference type="Proteomes" id="UP000626844">
    <property type="component" value="Unassembled WGS sequence"/>
</dbReference>
<dbReference type="Gene3D" id="3.30.70.100">
    <property type="match status" value="1"/>
</dbReference>
<proteinExistence type="predicted"/>
<evidence type="ECO:0000313" key="3">
    <source>
        <dbReference type="Proteomes" id="UP000626844"/>
    </source>
</evidence>
<dbReference type="SUPFAM" id="SSF55008">
    <property type="entry name" value="HMA, heavy metal-associated domain"/>
    <property type="match status" value="1"/>
</dbReference>
<protein>
    <submittedName>
        <fullName evidence="2">Heavy-metal-associated domain-containing protein</fullName>
    </submittedName>
</protein>
<dbReference type="InterPro" id="IPR006121">
    <property type="entry name" value="HMA_dom"/>
</dbReference>
<comment type="caution">
    <text evidence="2">The sequence shown here is derived from an EMBL/GenBank/DDBJ whole genome shotgun (WGS) entry which is preliminary data.</text>
</comment>
<organism evidence="2 3">
    <name type="scientific">Metabacillus arenae</name>
    <dbReference type="NCBI Taxonomy" id="2771434"/>
    <lineage>
        <taxon>Bacteria</taxon>
        <taxon>Bacillati</taxon>
        <taxon>Bacillota</taxon>
        <taxon>Bacilli</taxon>
        <taxon>Bacillales</taxon>
        <taxon>Bacillaceae</taxon>
        <taxon>Metabacillus</taxon>
    </lineage>
</organism>
<accession>A0A926NRG0</accession>
<dbReference type="AlphaFoldDB" id="A0A926NRG0"/>
<reference evidence="2" key="1">
    <citation type="submission" date="2020-09" db="EMBL/GenBank/DDBJ databases">
        <title>A novel bacterium of genus Bacillus, isolated from South China Sea.</title>
        <authorList>
            <person name="Huang H."/>
            <person name="Mo K."/>
            <person name="Hu Y."/>
        </authorList>
    </citation>
    <scope>NUCLEOTIDE SEQUENCE</scope>
    <source>
        <strain evidence="2">IB182487</strain>
    </source>
</reference>
<dbReference type="InterPro" id="IPR036163">
    <property type="entry name" value="HMA_dom_sf"/>
</dbReference>
<dbReference type="PROSITE" id="PS50846">
    <property type="entry name" value="HMA_2"/>
    <property type="match status" value="1"/>
</dbReference>
<evidence type="ECO:0000259" key="1">
    <source>
        <dbReference type="PROSITE" id="PS50846"/>
    </source>
</evidence>
<keyword evidence="3" id="KW-1185">Reference proteome</keyword>
<feature type="domain" description="HMA" evidence="1">
    <location>
        <begin position="3"/>
        <end position="69"/>
    </location>
</feature>
<dbReference type="EMBL" id="JACXAI010000033">
    <property type="protein sequence ID" value="MBD1382551.1"/>
    <property type="molecule type" value="Genomic_DNA"/>
</dbReference>
<sequence length="74" mass="8396">MTISKTIFIKDAGNQKEAQTVESLLTQLNGVERALVDMGDGEVKIEFYENQITFDEILQRIEQQGLTIADKHIQ</sequence>
<dbReference type="Pfam" id="PF00403">
    <property type="entry name" value="HMA"/>
    <property type="match status" value="1"/>
</dbReference>
<dbReference type="GO" id="GO:0046872">
    <property type="term" value="F:metal ion binding"/>
    <property type="evidence" value="ECO:0007669"/>
    <property type="project" value="InterPro"/>
</dbReference>
<name>A0A926NRG0_9BACI</name>
<gene>
    <name evidence="2" type="ORF">IC621_20310</name>
</gene>